<evidence type="ECO:0000313" key="1">
    <source>
        <dbReference type="EMBL" id="GME84782.1"/>
    </source>
</evidence>
<gene>
    <name evidence="1" type="ORF">Amon02_000709100</name>
</gene>
<dbReference type="EMBL" id="BSXS01005762">
    <property type="protein sequence ID" value="GME84782.1"/>
    <property type="molecule type" value="Genomic_DNA"/>
</dbReference>
<organism evidence="1 2">
    <name type="scientific">Ambrosiozyma monospora</name>
    <name type="common">Yeast</name>
    <name type="synonym">Endomycopsis monosporus</name>
    <dbReference type="NCBI Taxonomy" id="43982"/>
    <lineage>
        <taxon>Eukaryota</taxon>
        <taxon>Fungi</taxon>
        <taxon>Dikarya</taxon>
        <taxon>Ascomycota</taxon>
        <taxon>Saccharomycotina</taxon>
        <taxon>Pichiomycetes</taxon>
        <taxon>Pichiales</taxon>
        <taxon>Pichiaceae</taxon>
        <taxon>Ambrosiozyma</taxon>
    </lineage>
</organism>
<name>A0ACB5TB85_AMBMO</name>
<proteinExistence type="predicted"/>
<sequence length="388" mass="43961">MIRVNVLLDIESEILDNLPSSTLKFVDFELKIKHQNKFVENYILLLSSNHSDLLDSLISNAIDSLNDEQEEYAEPVLSFDIIQSYTKHASTSKEGNAVLNGFISQLPNYVTDAFVKQPVELLITFSKLGLTSNVNINEIINFTFLKLSQPTSIEMLLSEMKRIVGFDILKCPDINKYLHEKSEIDISKLSIEDKSGDLMFQFLTPQILQNIYSGVGDAEFDNFVERSNRYYNNTAFLGFSLEHPEFLKKLVLKSDCPGPRDLLKKIETNISNADFEKQYVEVLRESVSLEDHRKVLTVVENLGNTFAEGFLPSSLELKITSVLSTELDPNLVISNPLEKIIYFFKVSTDYGSFFTDKVALEKLFALDTASGIPDGFQVNCYIPNLELI</sequence>
<accession>A0ACB5TB85</accession>
<keyword evidence="2" id="KW-1185">Reference proteome</keyword>
<reference evidence="1" key="1">
    <citation type="submission" date="2023-04" db="EMBL/GenBank/DDBJ databases">
        <title>Ambrosiozyma monospora NBRC 10751.</title>
        <authorList>
            <person name="Ichikawa N."/>
            <person name="Sato H."/>
            <person name="Tonouchi N."/>
        </authorList>
    </citation>
    <scope>NUCLEOTIDE SEQUENCE</scope>
    <source>
        <strain evidence="1">NBRC 10751</strain>
    </source>
</reference>
<dbReference type="Proteomes" id="UP001165064">
    <property type="component" value="Unassembled WGS sequence"/>
</dbReference>
<evidence type="ECO:0000313" key="2">
    <source>
        <dbReference type="Proteomes" id="UP001165064"/>
    </source>
</evidence>
<protein>
    <submittedName>
        <fullName evidence="1">Unnamed protein product</fullName>
    </submittedName>
</protein>
<comment type="caution">
    <text evidence="1">The sequence shown here is derived from an EMBL/GenBank/DDBJ whole genome shotgun (WGS) entry which is preliminary data.</text>
</comment>